<dbReference type="EMBL" id="JH001612">
    <property type="protein sequence ID" value="EGV91999.1"/>
    <property type="molecule type" value="Genomic_DNA"/>
</dbReference>
<dbReference type="InParanoid" id="G3I9K4"/>
<keyword evidence="1" id="KW-0812">Transmembrane</keyword>
<proteinExistence type="predicted"/>
<protein>
    <submittedName>
        <fullName evidence="2">Uncharacterized protein</fullName>
    </submittedName>
</protein>
<feature type="transmembrane region" description="Helical" evidence="1">
    <location>
        <begin position="23"/>
        <end position="44"/>
    </location>
</feature>
<sequence length="54" mass="5985">MEASEQSSGQKKLRPRLGQIDDGFVLVAGSLWLLEVLVLSRVAVSLFSNFTEFD</sequence>
<name>G3I9K4_CRIGR</name>
<reference evidence="3" key="1">
    <citation type="journal article" date="2011" name="Nat. Biotechnol.">
        <title>The genomic sequence of the Chinese hamster ovary (CHO)-K1 cell line.</title>
        <authorList>
            <person name="Xu X."/>
            <person name="Nagarajan H."/>
            <person name="Lewis N.E."/>
            <person name="Pan S."/>
            <person name="Cai Z."/>
            <person name="Liu X."/>
            <person name="Chen W."/>
            <person name="Xie M."/>
            <person name="Wang W."/>
            <person name="Hammond S."/>
            <person name="Andersen M.R."/>
            <person name="Neff N."/>
            <person name="Passarelli B."/>
            <person name="Koh W."/>
            <person name="Fan H.C."/>
            <person name="Wang J."/>
            <person name="Gui Y."/>
            <person name="Lee K.H."/>
            <person name="Betenbaugh M.J."/>
            <person name="Quake S.R."/>
            <person name="Famili I."/>
            <person name="Palsson B.O."/>
            <person name="Wang J."/>
        </authorList>
    </citation>
    <scope>NUCLEOTIDE SEQUENCE [LARGE SCALE GENOMIC DNA]</scope>
    <source>
        <strain evidence="3">CHO K1 cell line</strain>
    </source>
</reference>
<keyword evidence="1" id="KW-1133">Transmembrane helix</keyword>
<dbReference type="AlphaFoldDB" id="G3I9K4"/>
<gene>
    <name evidence="2" type="ORF">I79_020253</name>
</gene>
<evidence type="ECO:0000313" key="3">
    <source>
        <dbReference type="Proteomes" id="UP000001075"/>
    </source>
</evidence>
<evidence type="ECO:0000256" key="1">
    <source>
        <dbReference type="SAM" id="Phobius"/>
    </source>
</evidence>
<keyword evidence="1" id="KW-0472">Membrane</keyword>
<accession>G3I9K4</accession>
<dbReference type="Proteomes" id="UP000001075">
    <property type="component" value="Unassembled WGS sequence"/>
</dbReference>
<organism evidence="2 3">
    <name type="scientific">Cricetulus griseus</name>
    <name type="common">Chinese hamster</name>
    <name type="synonym">Cricetulus barabensis griseus</name>
    <dbReference type="NCBI Taxonomy" id="10029"/>
    <lineage>
        <taxon>Eukaryota</taxon>
        <taxon>Metazoa</taxon>
        <taxon>Chordata</taxon>
        <taxon>Craniata</taxon>
        <taxon>Vertebrata</taxon>
        <taxon>Euteleostomi</taxon>
        <taxon>Mammalia</taxon>
        <taxon>Eutheria</taxon>
        <taxon>Euarchontoglires</taxon>
        <taxon>Glires</taxon>
        <taxon>Rodentia</taxon>
        <taxon>Myomorpha</taxon>
        <taxon>Muroidea</taxon>
        <taxon>Cricetidae</taxon>
        <taxon>Cricetinae</taxon>
        <taxon>Cricetulus</taxon>
    </lineage>
</organism>
<evidence type="ECO:0000313" key="2">
    <source>
        <dbReference type="EMBL" id="EGV91999.1"/>
    </source>
</evidence>